<reference evidence="3 4" key="1">
    <citation type="submission" date="2016-10" db="EMBL/GenBank/DDBJ databases">
        <authorList>
            <person name="de Groot N.N."/>
        </authorList>
    </citation>
    <scope>NUCLEOTIDE SEQUENCE [LARGE SCALE GENOMIC DNA]</scope>
    <source>
        <strain evidence="3 4">CGMCC 1.5382</strain>
    </source>
</reference>
<dbReference type="Proteomes" id="UP000198701">
    <property type="component" value="Unassembled WGS sequence"/>
</dbReference>
<feature type="domain" description="Capsule synthesis protein CapA" evidence="2">
    <location>
        <begin position="2"/>
        <end position="251"/>
    </location>
</feature>
<dbReference type="EMBL" id="FNFU01000003">
    <property type="protein sequence ID" value="SDK20135.1"/>
    <property type="molecule type" value="Genomic_DNA"/>
</dbReference>
<dbReference type="SMART" id="SM00854">
    <property type="entry name" value="PGA_cap"/>
    <property type="match status" value="1"/>
</dbReference>
<dbReference type="Gene3D" id="3.60.21.10">
    <property type="match status" value="1"/>
</dbReference>
<dbReference type="InterPro" id="IPR029052">
    <property type="entry name" value="Metallo-depent_PP-like"/>
</dbReference>
<sequence length="331" mass="35819">MLIALVGDVMLGRLVNDALADAEFTGVGPAYPWGSTLPLLASADIRVGNLEFVLSDDGTAWPAKVFRFRSDTRNVDSLRAAGFTVVSLANNHVLDYGADALREMLDTLDAHGILHSGAGVDLEHARRPAICQADTLSVGFLAVTDNEPGWEAEAAAPGVHYVPIDVDDARARELLDLVRHTRSRVDLLIVSAHWGGNWGFDVPGDHRTFAHALIDAGAGVVYGHSPHIVRGVEVYRDRPIIYSAGDFIDDYAVDEFARNDQSFVFLLETDAGIPRELRLYPTIIIDFQARLARGSARAIAQRMQTLCGELGTHAAWSDARTCLVIPLGGTA</sequence>
<dbReference type="CDD" id="cd07381">
    <property type="entry name" value="MPP_CapA"/>
    <property type="match status" value="1"/>
</dbReference>
<evidence type="ECO:0000259" key="2">
    <source>
        <dbReference type="SMART" id="SM00854"/>
    </source>
</evidence>
<dbReference type="STRING" id="386301.SAMN05216282_103277"/>
<protein>
    <submittedName>
        <fullName evidence="3">Poly-gamma-glutamate synthesis protein (Capsule biosynthesis protein)</fullName>
    </submittedName>
</protein>
<organism evidence="3 4">
    <name type="scientific">Cryobacterium psychrotolerans</name>
    <dbReference type="NCBI Taxonomy" id="386301"/>
    <lineage>
        <taxon>Bacteria</taxon>
        <taxon>Bacillati</taxon>
        <taxon>Actinomycetota</taxon>
        <taxon>Actinomycetes</taxon>
        <taxon>Micrococcales</taxon>
        <taxon>Microbacteriaceae</taxon>
        <taxon>Cryobacterium</taxon>
    </lineage>
</organism>
<dbReference type="InterPro" id="IPR052169">
    <property type="entry name" value="CW_Biosynth-Accessory"/>
</dbReference>
<evidence type="ECO:0000313" key="3">
    <source>
        <dbReference type="EMBL" id="SDK20135.1"/>
    </source>
</evidence>
<dbReference type="AlphaFoldDB" id="A0A1G9A0M6"/>
<dbReference type="PANTHER" id="PTHR33393">
    <property type="entry name" value="POLYGLUTAMINE SYNTHESIS ACCESSORY PROTEIN RV0574C-RELATED"/>
    <property type="match status" value="1"/>
</dbReference>
<dbReference type="InterPro" id="IPR019079">
    <property type="entry name" value="Capsule_synth_CapA"/>
</dbReference>
<gene>
    <name evidence="3" type="ORF">SAMN05216282_103277</name>
</gene>
<proteinExistence type="inferred from homology"/>
<dbReference type="RefSeq" id="WP_092322098.1">
    <property type="nucleotide sequence ID" value="NZ_FNFU01000003.1"/>
</dbReference>
<comment type="similarity">
    <text evidence="1">Belongs to the CapA family.</text>
</comment>
<keyword evidence="4" id="KW-1185">Reference proteome</keyword>
<evidence type="ECO:0000313" key="4">
    <source>
        <dbReference type="Proteomes" id="UP000198701"/>
    </source>
</evidence>
<dbReference type="Pfam" id="PF09587">
    <property type="entry name" value="PGA_cap"/>
    <property type="match status" value="1"/>
</dbReference>
<name>A0A1G9A0M6_9MICO</name>
<evidence type="ECO:0000256" key="1">
    <source>
        <dbReference type="ARBA" id="ARBA00005662"/>
    </source>
</evidence>
<dbReference type="OrthoDB" id="4394033at2"/>
<accession>A0A1G9A0M6</accession>
<dbReference type="SUPFAM" id="SSF56300">
    <property type="entry name" value="Metallo-dependent phosphatases"/>
    <property type="match status" value="1"/>
</dbReference>
<dbReference type="PANTHER" id="PTHR33393:SF11">
    <property type="entry name" value="POLYGLUTAMINE SYNTHESIS ACCESSORY PROTEIN RV0574C-RELATED"/>
    <property type="match status" value="1"/>
</dbReference>